<dbReference type="InterPro" id="IPR000843">
    <property type="entry name" value="HTH_LacI"/>
</dbReference>
<dbReference type="InterPro" id="IPR028082">
    <property type="entry name" value="Peripla_BP_I"/>
</dbReference>
<dbReference type="GO" id="GO:0003700">
    <property type="term" value="F:DNA-binding transcription factor activity"/>
    <property type="evidence" value="ECO:0007669"/>
    <property type="project" value="TreeGrafter"/>
</dbReference>
<dbReference type="SUPFAM" id="SSF47413">
    <property type="entry name" value="lambda repressor-like DNA-binding domains"/>
    <property type="match status" value="1"/>
</dbReference>
<dbReference type="KEGG" id="afo:Afer_0995"/>
<evidence type="ECO:0000256" key="3">
    <source>
        <dbReference type="ARBA" id="ARBA00023163"/>
    </source>
</evidence>
<dbReference type="AlphaFoldDB" id="C7LYX5"/>
<evidence type="ECO:0000313" key="6">
    <source>
        <dbReference type="Proteomes" id="UP000000771"/>
    </source>
</evidence>
<dbReference type="PRINTS" id="PR00036">
    <property type="entry name" value="HTHLACI"/>
</dbReference>
<dbReference type="STRING" id="525909.Afer_0995"/>
<dbReference type="SMART" id="SM00354">
    <property type="entry name" value="HTH_LACI"/>
    <property type="match status" value="1"/>
</dbReference>
<dbReference type="PANTHER" id="PTHR30146">
    <property type="entry name" value="LACI-RELATED TRANSCRIPTIONAL REPRESSOR"/>
    <property type="match status" value="1"/>
</dbReference>
<dbReference type="Gene3D" id="3.40.50.2300">
    <property type="match status" value="2"/>
</dbReference>
<evidence type="ECO:0000313" key="5">
    <source>
        <dbReference type="EMBL" id="ACU53933.1"/>
    </source>
</evidence>
<dbReference type="Pfam" id="PF00356">
    <property type="entry name" value="LacI"/>
    <property type="match status" value="1"/>
</dbReference>
<dbReference type="InterPro" id="IPR010982">
    <property type="entry name" value="Lambda_DNA-bd_dom_sf"/>
</dbReference>
<dbReference type="PROSITE" id="PS50932">
    <property type="entry name" value="HTH_LACI_2"/>
    <property type="match status" value="1"/>
</dbReference>
<dbReference type="HOGENOM" id="CLU_037628_6_0_11"/>
<evidence type="ECO:0000256" key="2">
    <source>
        <dbReference type="ARBA" id="ARBA00023125"/>
    </source>
</evidence>
<dbReference type="GO" id="GO:0000976">
    <property type="term" value="F:transcription cis-regulatory region binding"/>
    <property type="evidence" value="ECO:0007669"/>
    <property type="project" value="TreeGrafter"/>
</dbReference>
<dbReference type="InterPro" id="IPR046335">
    <property type="entry name" value="LacI/GalR-like_sensor"/>
</dbReference>
<protein>
    <submittedName>
        <fullName evidence="5">Transcriptional regulator, LacI family</fullName>
    </submittedName>
</protein>
<accession>C7LYX5</accession>
<gene>
    <name evidence="5" type="ordered locus">Afer_0995</name>
</gene>
<proteinExistence type="predicted"/>
<keyword evidence="6" id="KW-1185">Reference proteome</keyword>
<evidence type="ECO:0000256" key="1">
    <source>
        <dbReference type="ARBA" id="ARBA00023015"/>
    </source>
</evidence>
<organism evidence="5 6">
    <name type="scientific">Acidimicrobium ferrooxidans (strain DSM 10331 / JCM 15462 / NBRC 103882 / ICP)</name>
    <dbReference type="NCBI Taxonomy" id="525909"/>
    <lineage>
        <taxon>Bacteria</taxon>
        <taxon>Bacillati</taxon>
        <taxon>Actinomycetota</taxon>
        <taxon>Acidimicrobiia</taxon>
        <taxon>Acidimicrobiales</taxon>
        <taxon>Acidimicrobiaceae</taxon>
        <taxon>Acidimicrobium</taxon>
    </lineage>
</organism>
<dbReference type="CDD" id="cd06267">
    <property type="entry name" value="PBP1_LacI_sugar_binding-like"/>
    <property type="match status" value="1"/>
</dbReference>
<name>C7LYX5_ACIFD</name>
<dbReference type="PROSITE" id="PS00356">
    <property type="entry name" value="HTH_LACI_1"/>
    <property type="match status" value="1"/>
</dbReference>
<dbReference type="CDD" id="cd01392">
    <property type="entry name" value="HTH_LacI"/>
    <property type="match status" value="1"/>
</dbReference>
<keyword evidence="3" id="KW-0804">Transcription</keyword>
<keyword evidence="2" id="KW-0238">DNA-binding</keyword>
<dbReference type="RefSeq" id="WP_015798419.1">
    <property type="nucleotide sequence ID" value="NC_013124.1"/>
</dbReference>
<dbReference type="EMBL" id="CP001631">
    <property type="protein sequence ID" value="ACU53933.1"/>
    <property type="molecule type" value="Genomic_DNA"/>
</dbReference>
<dbReference type="PANTHER" id="PTHR30146:SF109">
    <property type="entry name" value="HTH-TYPE TRANSCRIPTIONAL REGULATOR GALS"/>
    <property type="match status" value="1"/>
</dbReference>
<dbReference type="Proteomes" id="UP000000771">
    <property type="component" value="Chromosome"/>
</dbReference>
<dbReference type="Gene3D" id="1.10.260.40">
    <property type="entry name" value="lambda repressor-like DNA-binding domains"/>
    <property type="match status" value="1"/>
</dbReference>
<dbReference type="eggNOG" id="COG1609">
    <property type="taxonomic scope" value="Bacteria"/>
</dbReference>
<evidence type="ECO:0000259" key="4">
    <source>
        <dbReference type="PROSITE" id="PS50932"/>
    </source>
</evidence>
<dbReference type="SUPFAM" id="SSF53822">
    <property type="entry name" value="Periplasmic binding protein-like I"/>
    <property type="match status" value="1"/>
</dbReference>
<dbReference type="Pfam" id="PF13377">
    <property type="entry name" value="Peripla_BP_3"/>
    <property type="match status" value="1"/>
</dbReference>
<sequence length="349" mass="37911">MTTEFTRPTPKARATMKDVAHRAGVSLKTVSRVVNDEPGVTAEVTERVRAAIRELRYEPNLSARSLRRLDRRSSTIAAIFDDLSNPHPARILRMIELAARDRGVSVLAASHEERPDRERQLVAAMWRHGVDGIVVEPAADDHHYLAELQRASVPVIFVDRPPRHLDADAVLIDNRAGARAAVEHLIAHGHRRIAFLGDLSTIATAVDRRLGYLDGLVAGGLVIDPRLAVMDVHSVGEAAERTRELLAGPHPPTAILAGQNLITIGVIYALRAAGLERSVALIGFDDFDLADLLDPPVSVISQEVEQIGALAASLLFARMDDPSLPIQTAYAPWRLVARGSGEIPAPDGR</sequence>
<keyword evidence="1" id="KW-0805">Transcription regulation</keyword>
<feature type="domain" description="HTH lacI-type" evidence="4">
    <location>
        <begin position="14"/>
        <end position="68"/>
    </location>
</feature>
<reference evidence="5 6" key="1">
    <citation type="journal article" date="2009" name="Stand. Genomic Sci.">
        <title>Complete genome sequence of Acidimicrobium ferrooxidans type strain (ICP).</title>
        <authorList>
            <person name="Clum A."/>
            <person name="Nolan M."/>
            <person name="Lang E."/>
            <person name="Glavina Del Rio T."/>
            <person name="Tice H."/>
            <person name="Copeland A."/>
            <person name="Cheng J.F."/>
            <person name="Lucas S."/>
            <person name="Chen F."/>
            <person name="Bruce D."/>
            <person name="Goodwin L."/>
            <person name="Pitluck S."/>
            <person name="Ivanova N."/>
            <person name="Mavrommatis K."/>
            <person name="Mikhailova N."/>
            <person name="Pati A."/>
            <person name="Chen A."/>
            <person name="Palaniappan K."/>
            <person name="Goker M."/>
            <person name="Spring S."/>
            <person name="Land M."/>
            <person name="Hauser L."/>
            <person name="Chang Y.J."/>
            <person name="Jeffries C.C."/>
            <person name="Chain P."/>
            <person name="Bristow J."/>
            <person name="Eisen J.A."/>
            <person name="Markowitz V."/>
            <person name="Hugenholtz P."/>
            <person name="Kyrpides N.C."/>
            <person name="Klenk H.P."/>
            <person name="Lapidus A."/>
        </authorList>
    </citation>
    <scope>NUCLEOTIDE SEQUENCE [LARGE SCALE GENOMIC DNA]</scope>
    <source>
        <strain evidence="6">DSM 10331 / JCM 15462 / NBRC 103882 / ICP</strain>
    </source>
</reference>